<dbReference type="AlphaFoldDB" id="A0A423PKT6"/>
<dbReference type="Proteomes" id="UP000285310">
    <property type="component" value="Unassembled WGS sequence"/>
</dbReference>
<evidence type="ECO:0000313" key="1">
    <source>
        <dbReference type="EMBL" id="ROO26142.1"/>
    </source>
</evidence>
<evidence type="ECO:0000313" key="2">
    <source>
        <dbReference type="Proteomes" id="UP000285310"/>
    </source>
</evidence>
<comment type="caution">
    <text evidence="1">The sequence shown here is derived from an EMBL/GenBank/DDBJ whole genome shotgun (WGS) entry which is preliminary data.</text>
</comment>
<protein>
    <submittedName>
        <fullName evidence="1">Uncharacterized protein</fullName>
    </submittedName>
</protein>
<organism evidence="1 2">
    <name type="scientific">Salinisphaera japonica YTM-1</name>
    <dbReference type="NCBI Taxonomy" id="1209778"/>
    <lineage>
        <taxon>Bacteria</taxon>
        <taxon>Pseudomonadati</taxon>
        <taxon>Pseudomonadota</taxon>
        <taxon>Gammaproteobacteria</taxon>
        <taxon>Salinisphaerales</taxon>
        <taxon>Salinisphaeraceae</taxon>
        <taxon>Salinisphaera</taxon>
    </lineage>
</organism>
<sequence>MVRFHARLGAHMMGVLNDNGRCCKSGVFAKACRRLGIRHRRK</sequence>
<keyword evidence="2" id="KW-1185">Reference proteome</keyword>
<proteinExistence type="predicted"/>
<reference evidence="1 2" key="1">
    <citation type="submission" date="2013-10" db="EMBL/GenBank/DDBJ databases">
        <title>Salinisphaera japonica YTM-1 Genome Sequencing.</title>
        <authorList>
            <person name="Lai Q."/>
            <person name="Li C."/>
            <person name="Shao Z."/>
        </authorList>
    </citation>
    <scope>NUCLEOTIDE SEQUENCE [LARGE SCALE GENOMIC DNA]</scope>
    <source>
        <strain evidence="1 2">YTM-1</strain>
    </source>
</reference>
<dbReference type="EMBL" id="AYKG01000037">
    <property type="protein sequence ID" value="ROO26142.1"/>
    <property type="molecule type" value="Genomic_DNA"/>
</dbReference>
<name>A0A423PKT6_9GAMM</name>
<accession>A0A423PKT6</accession>
<dbReference type="InParanoid" id="A0A423PKT6"/>
<gene>
    <name evidence="1" type="ORF">SAJA_11600</name>
</gene>